<dbReference type="SUPFAM" id="SSF55729">
    <property type="entry name" value="Acyl-CoA N-acyltransferases (Nat)"/>
    <property type="match status" value="1"/>
</dbReference>
<dbReference type="PROSITE" id="PS51186">
    <property type="entry name" value="GNAT"/>
    <property type="match status" value="1"/>
</dbReference>
<dbReference type="PANTHER" id="PTHR43617">
    <property type="entry name" value="L-AMINO ACID N-ACETYLTRANSFERASE"/>
    <property type="match status" value="1"/>
</dbReference>
<sequence>MLPLTRPATVQDLSQIMTIIHEAQANLKADGVPQWQDGYPDEALIKADILSGEAYVLVNDIAVIGYAVIRQTPEPNYTIPLDGKWSDDVTPYVSLHRIAISSAFRGQHLGQIFMSNLLTWTNYLGFQAIRIDTHPLNQRMQRLIKQVGFTYNCTVCMDGNVNDIRWAYSLALPITE</sequence>
<dbReference type="InterPro" id="IPR016181">
    <property type="entry name" value="Acyl_CoA_acyltransferase"/>
</dbReference>
<dbReference type="GO" id="GO:0016747">
    <property type="term" value="F:acyltransferase activity, transferring groups other than amino-acyl groups"/>
    <property type="evidence" value="ECO:0007669"/>
    <property type="project" value="InterPro"/>
</dbReference>
<dbReference type="STRING" id="1629.IV50_GL000649"/>
<keyword evidence="2" id="KW-0808">Transferase</keyword>
<dbReference type="OrthoDB" id="9796381at2"/>
<evidence type="ECO:0000313" key="3">
    <source>
        <dbReference type="Proteomes" id="UP000254621"/>
    </source>
</evidence>
<dbReference type="Proteomes" id="UP000254621">
    <property type="component" value="Unassembled WGS sequence"/>
</dbReference>
<organism evidence="2 3">
    <name type="scientific">Weissella viridescens</name>
    <name type="common">Lactobacillus viridescens</name>
    <dbReference type="NCBI Taxonomy" id="1629"/>
    <lineage>
        <taxon>Bacteria</taxon>
        <taxon>Bacillati</taxon>
        <taxon>Bacillota</taxon>
        <taxon>Bacilli</taxon>
        <taxon>Lactobacillales</taxon>
        <taxon>Lactobacillaceae</taxon>
        <taxon>Weissella</taxon>
    </lineage>
</organism>
<dbReference type="InterPro" id="IPR050276">
    <property type="entry name" value="MshD_Acetyltransferase"/>
</dbReference>
<dbReference type="RefSeq" id="WP_057744997.1">
    <property type="nucleotide sequence ID" value="NZ_BJLU01000011.1"/>
</dbReference>
<dbReference type="Pfam" id="PF00583">
    <property type="entry name" value="Acetyltransf_1"/>
    <property type="match status" value="1"/>
</dbReference>
<dbReference type="AlphaFoldDB" id="A0A380NYZ0"/>
<evidence type="ECO:0000313" key="2">
    <source>
        <dbReference type="EMBL" id="SUP52500.1"/>
    </source>
</evidence>
<dbReference type="Gene3D" id="3.40.630.30">
    <property type="match status" value="1"/>
</dbReference>
<dbReference type="InterPro" id="IPR000182">
    <property type="entry name" value="GNAT_dom"/>
</dbReference>
<gene>
    <name evidence="2" type="ORF">NCTC13645_00392</name>
</gene>
<feature type="domain" description="N-acetyltransferase" evidence="1">
    <location>
        <begin position="3"/>
        <end position="175"/>
    </location>
</feature>
<protein>
    <submittedName>
        <fullName evidence="2">Acetyltransferase (GNAT) family</fullName>
    </submittedName>
</protein>
<dbReference type="GeneID" id="86898555"/>
<dbReference type="EMBL" id="UHIV01000001">
    <property type="protein sequence ID" value="SUP52500.1"/>
    <property type="molecule type" value="Genomic_DNA"/>
</dbReference>
<accession>A0A380NYZ0</accession>
<reference evidence="2 3" key="1">
    <citation type="submission" date="2018-06" db="EMBL/GenBank/DDBJ databases">
        <authorList>
            <consortium name="Pathogen Informatics"/>
            <person name="Doyle S."/>
        </authorList>
    </citation>
    <scope>NUCLEOTIDE SEQUENCE [LARGE SCALE GENOMIC DNA]</scope>
    <source>
        <strain evidence="2 3">NCTC13645</strain>
    </source>
</reference>
<proteinExistence type="predicted"/>
<name>A0A380NYZ0_WEIVI</name>
<evidence type="ECO:0000259" key="1">
    <source>
        <dbReference type="PROSITE" id="PS51186"/>
    </source>
</evidence>